<protein>
    <submittedName>
        <fullName evidence="4">TetR/AcrR family transcriptional regulator</fullName>
    </submittedName>
</protein>
<sequence length="195" mass="22784">MTKDNILASTLKQLSIYGYEGTTMKNIAKDCDIKAASIYYFFKNKDELVKAVLLKVLSNHFEAMTGEYFNHQDDKLEMRLQAMIAKVAAHHRDNRDETSVYLRLMESANDDFKMEVEQYLNQYYRWLYDKLYADIKQTFPHVDDSAAGDLLETFLLIGNGIFWGSVIYTDERMEKEIGHAKKLMNLAMRAMMKEE</sequence>
<accession>A0ABV7N647</accession>
<name>A0ABV7N647_9STAP</name>
<reference evidence="5" key="1">
    <citation type="journal article" date="2019" name="Int. J. Syst. Evol. Microbiol.">
        <title>The Global Catalogue of Microorganisms (GCM) 10K type strain sequencing project: providing services to taxonomists for standard genome sequencing and annotation.</title>
        <authorList>
            <consortium name="The Broad Institute Genomics Platform"/>
            <consortium name="The Broad Institute Genome Sequencing Center for Infectious Disease"/>
            <person name="Wu L."/>
            <person name="Ma J."/>
        </authorList>
    </citation>
    <scope>NUCLEOTIDE SEQUENCE [LARGE SCALE GENOMIC DNA]</scope>
    <source>
        <strain evidence="5">CCM 7756</strain>
    </source>
</reference>
<dbReference type="PANTHER" id="PTHR43479:SF11">
    <property type="entry name" value="ACREF_ENVCD OPERON REPRESSOR-RELATED"/>
    <property type="match status" value="1"/>
</dbReference>
<evidence type="ECO:0000256" key="2">
    <source>
        <dbReference type="PROSITE-ProRule" id="PRU00335"/>
    </source>
</evidence>
<evidence type="ECO:0000313" key="4">
    <source>
        <dbReference type="EMBL" id="MFC3389102.1"/>
    </source>
</evidence>
<dbReference type="Proteomes" id="UP001595637">
    <property type="component" value="Unassembled WGS sequence"/>
</dbReference>
<dbReference type="InterPro" id="IPR050624">
    <property type="entry name" value="HTH-type_Tx_Regulator"/>
</dbReference>
<feature type="domain" description="HTH tetR-type" evidence="3">
    <location>
        <begin position="1"/>
        <end position="60"/>
    </location>
</feature>
<dbReference type="InterPro" id="IPR001647">
    <property type="entry name" value="HTH_TetR"/>
</dbReference>
<dbReference type="Gene3D" id="1.10.357.10">
    <property type="entry name" value="Tetracycline Repressor, domain 2"/>
    <property type="match status" value="1"/>
</dbReference>
<dbReference type="Gene3D" id="1.10.10.60">
    <property type="entry name" value="Homeodomain-like"/>
    <property type="match status" value="1"/>
</dbReference>
<dbReference type="EMBL" id="JBHRVQ010000001">
    <property type="protein sequence ID" value="MFC3389102.1"/>
    <property type="molecule type" value="Genomic_DNA"/>
</dbReference>
<keyword evidence="1 2" id="KW-0238">DNA-binding</keyword>
<dbReference type="PROSITE" id="PS50977">
    <property type="entry name" value="HTH_TETR_2"/>
    <property type="match status" value="1"/>
</dbReference>
<dbReference type="SUPFAM" id="SSF46689">
    <property type="entry name" value="Homeodomain-like"/>
    <property type="match status" value="1"/>
</dbReference>
<proteinExistence type="predicted"/>
<evidence type="ECO:0000256" key="1">
    <source>
        <dbReference type="ARBA" id="ARBA00023125"/>
    </source>
</evidence>
<keyword evidence="5" id="KW-1185">Reference proteome</keyword>
<feature type="DNA-binding region" description="H-T-H motif" evidence="2">
    <location>
        <begin position="23"/>
        <end position="42"/>
    </location>
</feature>
<evidence type="ECO:0000313" key="5">
    <source>
        <dbReference type="Proteomes" id="UP001595637"/>
    </source>
</evidence>
<evidence type="ECO:0000259" key="3">
    <source>
        <dbReference type="PROSITE" id="PS50977"/>
    </source>
</evidence>
<dbReference type="Pfam" id="PF00440">
    <property type="entry name" value="TetR_N"/>
    <property type="match status" value="1"/>
</dbReference>
<dbReference type="InterPro" id="IPR009057">
    <property type="entry name" value="Homeodomain-like_sf"/>
</dbReference>
<dbReference type="RefSeq" id="WP_380655618.1">
    <property type="nucleotide sequence ID" value="NZ_JBHRVQ010000001.1"/>
</dbReference>
<dbReference type="PANTHER" id="PTHR43479">
    <property type="entry name" value="ACREF/ENVCD OPERON REPRESSOR-RELATED"/>
    <property type="match status" value="1"/>
</dbReference>
<gene>
    <name evidence="4" type="ORF">ACFOEO_10995</name>
</gene>
<comment type="caution">
    <text evidence="4">The sequence shown here is derived from an EMBL/GenBank/DDBJ whole genome shotgun (WGS) entry which is preliminary data.</text>
</comment>
<organism evidence="4 5">
    <name type="scientific">Salinicoccus sesuvii</name>
    <dbReference type="NCBI Taxonomy" id="868281"/>
    <lineage>
        <taxon>Bacteria</taxon>
        <taxon>Bacillati</taxon>
        <taxon>Bacillota</taxon>
        <taxon>Bacilli</taxon>
        <taxon>Bacillales</taxon>
        <taxon>Staphylococcaceae</taxon>
        <taxon>Salinicoccus</taxon>
    </lineage>
</organism>